<accession>A0A438K0R9</accession>
<name>A0A438K0R9_VITVI</name>
<feature type="compositionally biased region" description="Polar residues" evidence="1">
    <location>
        <begin position="12"/>
        <end position="21"/>
    </location>
</feature>
<comment type="caution">
    <text evidence="2">The sequence shown here is derived from an EMBL/GenBank/DDBJ whole genome shotgun (WGS) entry which is preliminary data.</text>
</comment>
<evidence type="ECO:0000313" key="3">
    <source>
        <dbReference type="Proteomes" id="UP000288805"/>
    </source>
</evidence>
<evidence type="ECO:0000256" key="1">
    <source>
        <dbReference type="SAM" id="MobiDB-lite"/>
    </source>
</evidence>
<protein>
    <submittedName>
        <fullName evidence="2">Uncharacterized protein</fullName>
    </submittedName>
</protein>
<dbReference type="Proteomes" id="UP000288805">
    <property type="component" value="Unassembled WGS sequence"/>
</dbReference>
<gene>
    <name evidence="2" type="ORF">CK203_011897</name>
</gene>
<reference evidence="2 3" key="1">
    <citation type="journal article" date="2018" name="PLoS Genet.">
        <title>Population sequencing reveals clonal diversity and ancestral inbreeding in the grapevine cultivar Chardonnay.</title>
        <authorList>
            <person name="Roach M.J."/>
            <person name="Johnson D.L."/>
            <person name="Bohlmann J."/>
            <person name="van Vuuren H.J."/>
            <person name="Jones S.J."/>
            <person name="Pretorius I.S."/>
            <person name="Schmidt S.A."/>
            <person name="Borneman A.R."/>
        </authorList>
    </citation>
    <scope>NUCLEOTIDE SEQUENCE [LARGE SCALE GENOMIC DNA]</scope>
    <source>
        <strain evidence="3">cv. Chardonnay</strain>
        <tissue evidence="2">Leaf</tissue>
    </source>
</reference>
<organism evidence="2 3">
    <name type="scientific">Vitis vinifera</name>
    <name type="common">Grape</name>
    <dbReference type="NCBI Taxonomy" id="29760"/>
    <lineage>
        <taxon>Eukaryota</taxon>
        <taxon>Viridiplantae</taxon>
        <taxon>Streptophyta</taxon>
        <taxon>Embryophyta</taxon>
        <taxon>Tracheophyta</taxon>
        <taxon>Spermatophyta</taxon>
        <taxon>Magnoliopsida</taxon>
        <taxon>eudicotyledons</taxon>
        <taxon>Gunneridae</taxon>
        <taxon>Pentapetalae</taxon>
        <taxon>rosids</taxon>
        <taxon>Vitales</taxon>
        <taxon>Vitaceae</taxon>
        <taxon>Viteae</taxon>
        <taxon>Vitis</taxon>
    </lineage>
</organism>
<proteinExistence type="predicted"/>
<dbReference type="AlphaFoldDB" id="A0A438K0R9"/>
<evidence type="ECO:0000313" key="2">
    <source>
        <dbReference type="EMBL" id="RVX14779.1"/>
    </source>
</evidence>
<sequence length="200" mass="21511">MATQDGKAGGNPASTSPTDTNIFHGEAEGLVFLRSAEYRAPEALHDKGVMLEFDDLEKYQFVLNAAADIMPLNQTWEMPAEPVTEMLEYRDHKTVKLADSGLAGEESLTEMKTAETGTYRAMGTSVEDASMSGMSLATWANSMVENEASNGDTSCGEAYSDQPLPCDNGTDGFDPHIPPDDKESLGSVHAMVNHAEEQLG</sequence>
<dbReference type="EMBL" id="QGNW01000020">
    <property type="protein sequence ID" value="RVX14779.1"/>
    <property type="molecule type" value="Genomic_DNA"/>
</dbReference>
<feature type="region of interest" description="Disordered" evidence="1">
    <location>
        <begin position="1"/>
        <end position="22"/>
    </location>
</feature>